<evidence type="ECO:0000256" key="2">
    <source>
        <dbReference type="ARBA" id="ARBA00022723"/>
    </source>
</evidence>
<feature type="signal peptide" evidence="5">
    <location>
        <begin position="1"/>
        <end position="22"/>
    </location>
</feature>
<dbReference type="EMBL" id="NCSJ02000235">
    <property type="protein sequence ID" value="RFU26866.1"/>
    <property type="molecule type" value="Genomic_DNA"/>
</dbReference>
<sequence length="520" mass="57418">MIILVSLCVSILASLLAYSALAIEQNSILFQDAAAVISFNNETQSVEVLYSTSVLITGDRIVSIFPASKKEETPVNTTIIPSQGKIITPGFIDTHRHLWQTAFKTLGSNTSLAEYFNRYGEFAISKTLYTPEDVYLGQLTGIYESLNAGVTSILDHSHHTWSPETALAGLQASVDSGARVWWTFTFHDLDNETYTSPYTREAQVQDFLQLSQEGPWKSSSTVSFGAAYDGWTVDNMTLVQQVIDLATSQNVSAFTTHYLGGPWNYANSPVLLNTLGFLNTSIPIVFSHASYMTAQDAVLLRDTNQFISITPESERHYGHGDPSSPYVMDQASLGIDTHFTFSADIIGQARLWLQTVRLQFYAQVLNNWQVPPNNPMSVEQAFLLATRGGGLALHRNDIGVLVEGAKADLVVFDATSPNILGWVDPVAAVILHSNTGDIEHVLVDGEFRKWDFKLIVPGNDYSNITTRFLKSAKRIQTVFKETPLPHLVGSWPYEQGVNYTDAITVDVVRGPENGYEATQN</sequence>
<keyword evidence="8" id="KW-1185">Reference proteome</keyword>
<evidence type="ECO:0000256" key="1">
    <source>
        <dbReference type="ARBA" id="ARBA00001947"/>
    </source>
</evidence>
<dbReference type="GO" id="GO:0005829">
    <property type="term" value="C:cytosol"/>
    <property type="evidence" value="ECO:0007669"/>
    <property type="project" value="TreeGrafter"/>
</dbReference>
<dbReference type="PANTHER" id="PTHR11271">
    <property type="entry name" value="GUANINE DEAMINASE"/>
    <property type="match status" value="1"/>
</dbReference>
<reference evidence="7 8" key="1">
    <citation type="submission" date="2018-05" db="EMBL/GenBank/DDBJ databases">
        <title>Draft genome sequence of Scytalidium lignicola DSM 105466, a ubiquitous saprotrophic fungus.</title>
        <authorList>
            <person name="Buettner E."/>
            <person name="Gebauer A.M."/>
            <person name="Hofrichter M."/>
            <person name="Liers C."/>
            <person name="Kellner H."/>
        </authorList>
    </citation>
    <scope>NUCLEOTIDE SEQUENCE [LARGE SCALE GENOMIC DNA]</scope>
    <source>
        <strain evidence="7 8">DSM 105466</strain>
    </source>
</reference>
<dbReference type="InterPro" id="IPR011059">
    <property type="entry name" value="Metal-dep_hydrolase_composite"/>
</dbReference>
<dbReference type="Gene3D" id="2.30.40.10">
    <property type="entry name" value="Urease, subunit C, domain 1"/>
    <property type="match status" value="1"/>
</dbReference>
<dbReference type="GO" id="GO:0019239">
    <property type="term" value="F:deaminase activity"/>
    <property type="evidence" value="ECO:0007669"/>
    <property type="project" value="TreeGrafter"/>
</dbReference>
<dbReference type="InterPro" id="IPR006680">
    <property type="entry name" value="Amidohydro-rel"/>
</dbReference>
<dbReference type="Proteomes" id="UP000258309">
    <property type="component" value="Unassembled WGS sequence"/>
</dbReference>
<evidence type="ECO:0000256" key="5">
    <source>
        <dbReference type="SAM" id="SignalP"/>
    </source>
</evidence>
<keyword evidence="4" id="KW-0862">Zinc</keyword>
<protein>
    <recommendedName>
        <fullName evidence="6">Amidohydrolase-related domain-containing protein</fullName>
    </recommendedName>
</protein>
<evidence type="ECO:0000256" key="3">
    <source>
        <dbReference type="ARBA" id="ARBA00022801"/>
    </source>
</evidence>
<dbReference type="SUPFAM" id="SSF51556">
    <property type="entry name" value="Metallo-dependent hydrolases"/>
    <property type="match status" value="1"/>
</dbReference>
<dbReference type="Gene3D" id="3.20.20.140">
    <property type="entry name" value="Metal-dependent hydrolases"/>
    <property type="match status" value="1"/>
</dbReference>
<evidence type="ECO:0000313" key="8">
    <source>
        <dbReference type="Proteomes" id="UP000258309"/>
    </source>
</evidence>
<evidence type="ECO:0000256" key="4">
    <source>
        <dbReference type="ARBA" id="ARBA00022833"/>
    </source>
</evidence>
<evidence type="ECO:0000313" key="7">
    <source>
        <dbReference type="EMBL" id="RFU26866.1"/>
    </source>
</evidence>
<dbReference type="AlphaFoldDB" id="A0A3E2H0G6"/>
<dbReference type="OMA" id="EMITECA"/>
<dbReference type="OrthoDB" id="194468at2759"/>
<dbReference type="InterPro" id="IPR051607">
    <property type="entry name" value="Metallo-dep_hydrolases"/>
</dbReference>
<comment type="caution">
    <text evidence="7">The sequence shown here is derived from an EMBL/GenBank/DDBJ whole genome shotgun (WGS) entry which is preliminary data.</text>
</comment>
<name>A0A3E2H0G6_SCYLI</name>
<dbReference type="Pfam" id="PF01979">
    <property type="entry name" value="Amidohydro_1"/>
    <property type="match status" value="1"/>
</dbReference>
<keyword evidence="2" id="KW-0479">Metal-binding</keyword>
<evidence type="ECO:0000259" key="6">
    <source>
        <dbReference type="Pfam" id="PF01979"/>
    </source>
</evidence>
<dbReference type="SUPFAM" id="SSF51338">
    <property type="entry name" value="Composite domain of metallo-dependent hydrolases"/>
    <property type="match status" value="2"/>
</dbReference>
<keyword evidence="3" id="KW-0378">Hydrolase</keyword>
<organism evidence="7 8">
    <name type="scientific">Scytalidium lignicola</name>
    <name type="common">Hyphomycete</name>
    <dbReference type="NCBI Taxonomy" id="5539"/>
    <lineage>
        <taxon>Eukaryota</taxon>
        <taxon>Fungi</taxon>
        <taxon>Dikarya</taxon>
        <taxon>Ascomycota</taxon>
        <taxon>Pezizomycotina</taxon>
        <taxon>Leotiomycetes</taxon>
        <taxon>Leotiomycetes incertae sedis</taxon>
        <taxon>Scytalidium</taxon>
    </lineage>
</organism>
<dbReference type="InterPro" id="IPR032466">
    <property type="entry name" value="Metal_Hydrolase"/>
</dbReference>
<dbReference type="STRING" id="5539.A0A3E2H0G6"/>
<comment type="cofactor">
    <cofactor evidence="1">
        <name>Zn(2+)</name>
        <dbReference type="ChEBI" id="CHEBI:29105"/>
    </cofactor>
</comment>
<dbReference type="PANTHER" id="PTHR11271:SF37">
    <property type="entry name" value="FAMILY PROTEIN, PUTATIVE (AFU_ORTHOLOGUE AFUA_4G00460)-RELATED"/>
    <property type="match status" value="1"/>
</dbReference>
<feature type="non-terminal residue" evidence="7">
    <location>
        <position position="1"/>
    </location>
</feature>
<feature type="non-terminal residue" evidence="7">
    <location>
        <position position="520"/>
    </location>
</feature>
<dbReference type="GO" id="GO:0046872">
    <property type="term" value="F:metal ion binding"/>
    <property type="evidence" value="ECO:0007669"/>
    <property type="project" value="UniProtKB-KW"/>
</dbReference>
<feature type="domain" description="Amidohydrolase-related" evidence="6">
    <location>
        <begin position="86"/>
        <end position="446"/>
    </location>
</feature>
<gene>
    <name evidence="7" type="ORF">B7463_g9464</name>
</gene>
<feature type="chain" id="PRO_5017683641" description="Amidohydrolase-related domain-containing protein" evidence="5">
    <location>
        <begin position="23"/>
        <end position="520"/>
    </location>
</feature>
<proteinExistence type="predicted"/>
<keyword evidence="5" id="KW-0732">Signal</keyword>
<accession>A0A3E2H0G6</accession>